<dbReference type="Gene3D" id="3.40.50.720">
    <property type="entry name" value="NAD(P)-binding Rossmann-like Domain"/>
    <property type="match status" value="1"/>
</dbReference>
<protein>
    <submittedName>
        <fullName evidence="3">SDR family NAD(P)-dependent oxidoreductase</fullName>
    </submittedName>
</protein>
<dbReference type="EMBL" id="CP076456">
    <property type="protein sequence ID" value="QWQ37700.1"/>
    <property type="molecule type" value="Genomic_DNA"/>
</dbReference>
<keyword evidence="2" id="KW-0560">Oxidoreductase</keyword>
<organism evidence="3 4">
    <name type="scientific">Arthrobacter sunyaminii</name>
    <dbReference type="NCBI Taxonomy" id="2816859"/>
    <lineage>
        <taxon>Bacteria</taxon>
        <taxon>Bacillati</taxon>
        <taxon>Actinomycetota</taxon>
        <taxon>Actinomycetes</taxon>
        <taxon>Micrococcales</taxon>
        <taxon>Micrococcaceae</taxon>
        <taxon>Arthrobacter</taxon>
    </lineage>
</organism>
<evidence type="ECO:0000313" key="3">
    <source>
        <dbReference type="EMBL" id="QWQ37700.1"/>
    </source>
</evidence>
<dbReference type="RefSeq" id="WP_104054845.1">
    <property type="nucleotide sequence ID" value="NZ_CP076456.1"/>
</dbReference>
<evidence type="ECO:0000313" key="4">
    <source>
        <dbReference type="Proteomes" id="UP000680588"/>
    </source>
</evidence>
<dbReference type="KEGG" id="asun:KG104_08355"/>
<dbReference type="AlphaFoldDB" id="A0A975XMA8"/>
<dbReference type="SUPFAM" id="SSF51735">
    <property type="entry name" value="NAD(P)-binding Rossmann-fold domains"/>
    <property type="match status" value="1"/>
</dbReference>
<comment type="similarity">
    <text evidence="1">Belongs to the short-chain dehydrogenases/reductases (SDR) family.</text>
</comment>
<dbReference type="Proteomes" id="UP000680588">
    <property type="component" value="Chromosome"/>
</dbReference>
<dbReference type="PRINTS" id="PR00081">
    <property type="entry name" value="GDHRDH"/>
</dbReference>
<dbReference type="InterPro" id="IPR002347">
    <property type="entry name" value="SDR_fam"/>
</dbReference>
<evidence type="ECO:0000256" key="2">
    <source>
        <dbReference type="ARBA" id="ARBA00023002"/>
    </source>
</evidence>
<sequence>MQQPKERNTVRILVTGSADGLGRSAAESLLAAGHDVVVHARNQERAAALEPLINRGAELVVADFSDPDAVRRAAAELNAGNPLDSVIHNAGLARGTAVMPVNVVAPYLLTALLDGPQRHVYLSSNDHYAGRASLAGVDWQGRTAGSYADSKLYVTAFAAALARLRPELLSNSVDPGWVPTKMGGAGAPDDLALGHQTQEWLASSEEPDALTSGGYWYHRRRRQPHPAVNDVDFQDSLLQALEEETGTPLQV</sequence>
<dbReference type="PANTHER" id="PTHR24320:SF274">
    <property type="entry name" value="CHAIN DEHYDROGENASE, PUTATIVE (AFU_ORTHOLOGUE AFUA_4G00440)-RELATED"/>
    <property type="match status" value="1"/>
</dbReference>
<dbReference type="InterPro" id="IPR036291">
    <property type="entry name" value="NAD(P)-bd_dom_sf"/>
</dbReference>
<reference evidence="3" key="1">
    <citation type="submission" date="2021-06" db="EMBL/GenBank/DDBJ databases">
        <title>Novel species in genus Arthrobacter.</title>
        <authorList>
            <person name="Zhang G."/>
        </authorList>
    </citation>
    <scope>NUCLEOTIDE SEQUENCE</scope>
    <source>
        <strain evidence="3">Zg-ZUI122</strain>
    </source>
</reference>
<dbReference type="PANTHER" id="PTHR24320">
    <property type="entry name" value="RETINOL DEHYDROGENASE"/>
    <property type="match status" value="1"/>
</dbReference>
<dbReference type="GO" id="GO:0016491">
    <property type="term" value="F:oxidoreductase activity"/>
    <property type="evidence" value="ECO:0007669"/>
    <property type="project" value="UniProtKB-KW"/>
</dbReference>
<proteinExistence type="inferred from homology"/>
<gene>
    <name evidence="3" type="ORF">KG104_08355</name>
</gene>
<dbReference type="Pfam" id="PF00106">
    <property type="entry name" value="adh_short"/>
    <property type="match status" value="1"/>
</dbReference>
<keyword evidence="4" id="KW-1185">Reference proteome</keyword>
<accession>A0A975XMA8</accession>
<name>A0A975XMA8_9MICC</name>
<evidence type="ECO:0000256" key="1">
    <source>
        <dbReference type="ARBA" id="ARBA00006484"/>
    </source>
</evidence>